<sequence length="310" mass="33448">MVGLPARREDREARPALTRRAESSARGCPGGAPPLVPHLSASSRSEVAQLRQGVRRHARGGLTPAGAALLPEARRILEHYRRLPALVHEAARNRVDAFDLGSVPSAVIGLVPSLLSLFAEAEPAVSIRVHELSVEEQLELLRTADLDIGIFRSREPLDGWATFDLPPDRFAVALPEGHPLARTPTVRWQDLADERFVMAGRAKAPLEFDSVVGACVANGFTPKVLGEAVSGYNLVALVASGLGVAILPERATALKLEGAPYRRLEPAVEAAPLRIVVRPECLRESIYRLVEIAQETPVPSDPASVDRTEI</sequence>
<dbReference type="AlphaFoldDB" id="A0A4V2YJU8"/>
<evidence type="ECO:0000256" key="5">
    <source>
        <dbReference type="SAM" id="MobiDB-lite"/>
    </source>
</evidence>
<dbReference type="Proteomes" id="UP000294947">
    <property type="component" value="Unassembled WGS sequence"/>
</dbReference>
<keyword evidence="8" id="KW-1185">Reference proteome</keyword>
<protein>
    <recommendedName>
        <fullName evidence="6">LysR substrate-binding domain-containing protein</fullName>
    </recommendedName>
</protein>
<feature type="domain" description="LysR substrate-binding" evidence="6">
    <location>
        <begin position="99"/>
        <end position="295"/>
    </location>
</feature>
<keyword evidence="3" id="KW-0238">DNA-binding</keyword>
<comment type="similarity">
    <text evidence="1">Belongs to the LysR transcriptional regulatory family.</text>
</comment>
<organism evidence="7 8">
    <name type="scientific">Saccharopolyspora elongata</name>
    <dbReference type="NCBI Taxonomy" id="2530387"/>
    <lineage>
        <taxon>Bacteria</taxon>
        <taxon>Bacillati</taxon>
        <taxon>Actinomycetota</taxon>
        <taxon>Actinomycetes</taxon>
        <taxon>Pseudonocardiales</taxon>
        <taxon>Pseudonocardiaceae</taxon>
        <taxon>Saccharopolyspora</taxon>
    </lineage>
</organism>
<dbReference type="InterPro" id="IPR005119">
    <property type="entry name" value="LysR_subst-bd"/>
</dbReference>
<gene>
    <name evidence="7" type="ORF">E1288_36225</name>
</gene>
<evidence type="ECO:0000259" key="6">
    <source>
        <dbReference type="Pfam" id="PF03466"/>
    </source>
</evidence>
<keyword evidence="4" id="KW-0804">Transcription</keyword>
<dbReference type="SUPFAM" id="SSF53850">
    <property type="entry name" value="Periplasmic binding protein-like II"/>
    <property type="match status" value="1"/>
</dbReference>
<accession>A0A4V2YJU8</accession>
<name>A0A4V2YJU8_9PSEU</name>
<keyword evidence="2" id="KW-0805">Transcription regulation</keyword>
<dbReference type="PANTHER" id="PTHR30346:SF0">
    <property type="entry name" value="HCA OPERON TRANSCRIPTIONAL ACTIVATOR HCAR"/>
    <property type="match status" value="1"/>
</dbReference>
<feature type="region of interest" description="Disordered" evidence="5">
    <location>
        <begin position="1"/>
        <end position="42"/>
    </location>
</feature>
<evidence type="ECO:0000313" key="7">
    <source>
        <dbReference type="EMBL" id="TDD39867.1"/>
    </source>
</evidence>
<dbReference type="Pfam" id="PF03466">
    <property type="entry name" value="LysR_substrate"/>
    <property type="match status" value="1"/>
</dbReference>
<comment type="caution">
    <text evidence="7">The sequence shown here is derived from an EMBL/GenBank/DDBJ whole genome shotgun (WGS) entry which is preliminary data.</text>
</comment>
<dbReference type="CDD" id="cd08414">
    <property type="entry name" value="PBP2_LTTR_aromatics_like"/>
    <property type="match status" value="1"/>
</dbReference>
<dbReference type="Gene3D" id="3.40.190.10">
    <property type="entry name" value="Periplasmic binding protein-like II"/>
    <property type="match status" value="2"/>
</dbReference>
<dbReference type="GO" id="GO:0003677">
    <property type="term" value="F:DNA binding"/>
    <property type="evidence" value="ECO:0007669"/>
    <property type="project" value="UniProtKB-KW"/>
</dbReference>
<reference evidence="7 8" key="1">
    <citation type="submission" date="2019-03" db="EMBL/GenBank/DDBJ databases">
        <title>Draft genome sequences of novel Actinobacteria.</title>
        <authorList>
            <person name="Sahin N."/>
            <person name="Ay H."/>
            <person name="Saygin H."/>
        </authorList>
    </citation>
    <scope>NUCLEOTIDE SEQUENCE [LARGE SCALE GENOMIC DNA]</scope>
    <source>
        <strain evidence="7 8">7K502</strain>
    </source>
</reference>
<evidence type="ECO:0000256" key="3">
    <source>
        <dbReference type="ARBA" id="ARBA00023125"/>
    </source>
</evidence>
<evidence type="ECO:0000256" key="2">
    <source>
        <dbReference type="ARBA" id="ARBA00023015"/>
    </source>
</evidence>
<feature type="compositionally biased region" description="Basic and acidic residues" evidence="5">
    <location>
        <begin position="1"/>
        <end position="23"/>
    </location>
</feature>
<evidence type="ECO:0000256" key="4">
    <source>
        <dbReference type="ARBA" id="ARBA00023163"/>
    </source>
</evidence>
<dbReference type="EMBL" id="SMKW01000073">
    <property type="protein sequence ID" value="TDD39867.1"/>
    <property type="molecule type" value="Genomic_DNA"/>
</dbReference>
<proteinExistence type="inferred from homology"/>
<dbReference type="OrthoDB" id="3176554at2"/>
<dbReference type="GO" id="GO:0003700">
    <property type="term" value="F:DNA-binding transcription factor activity"/>
    <property type="evidence" value="ECO:0007669"/>
    <property type="project" value="TreeGrafter"/>
</dbReference>
<dbReference type="GO" id="GO:0032993">
    <property type="term" value="C:protein-DNA complex"/>
    <property type="evidence" value="ECO:0007669"/>
    <property type="project" value="TreeGrafter"/>
</dbReference>
<evidence type="ECO:0000256" key="1">
    <source>
        <dbReference type="ARBA" id="ARBA00009437"/>
    </source>
</evidence>
<evidence type="ECO:0000313" key="8">
    <source>
        <dbReference type="Proteomes" id="UP000294947"/>
    </source>
</evidence>
<dbReference type="PANTHER" id="PTHR30346">
    <property type="entry name" value="TRANSCRIPTIONAL DUAL REGULATOR HCAR-RELATED"/>
    <property type="match status" value="1"/>
</dbReference>